<dbReference type="UniPathway" id="UPA00219"/>
<dbReference type="GO" id="GO:0008360">
    <property type="term" value="P:regulation of cell shape"/>
    <property type="evidence" value="ECO:0007669"/>
    <property type="project" value="UniProtKB-UniRule"/>
</dbReference>
<organism evidence="11">
    <name type="scientific">uncultured Segetibacter sp</name>
    <dbReference type="NCBI Taxonomy" id="481133"/>
    <lineage>
        <taxon>Bacteria</taxon>
        <taxon>Pseudomonadati</taxon>
        <taxon>Bacteroidota</taxon>
        <taxon>Chitinophagia</taxon>
        <taxon>Chitinophagales</taxon>
        <taxon>Chitinophagaceae</taxon>
        <taxon>Segetibacter</taxon>
        <taxon>environmental samples</taxon>
    </lineage>
</organism>
<dbReference type="AlphaFoldDB" id="A0A6J4T2Z2"/>
<dbReference type="GO" id="GO:0071555">
    <property type="term" value="P:cell wall organization"/>
    <property type="evidence" value="ECO:0007669"/>
    <property type="project" value="UniProtKB-UniRule"/>
</dbReference>
<keyword evidence="7 9" id="KW-0573">Peptidoglycan synthesis</keyword>
<accession>A0A6J4T2Z2</accession>
<evidence type="ECO:0000256" key="4">
    <source>
        <dbReference type="ARBA" id="ARBA00022679"/>
    </source>
</evidence>
<keyword evidence="5" id="KW-0378">Hydrolase</keyword>
<evidence type="ECO:0000259" key="10">
    <source>
        <dbReference type="PROSITE" id="PS52029"/>
    </source>
</evidence>
<dbReference type="InterPro" id="IPR005490">
    <property type="entry name" value="LD_TPept_cat_dom"/>
</dbReference>
<gene>
    <name evidence="11" type="ORF">AVDCRST_MAG96-2541</name>
</gene>
<reference evidence="11" key="1">
    <citation type="submission" date="2020-02" db="EMBL/GenBank/DDBJ databases">
        <authorList>
            <person name="Meier V. D."/>
        </authorList>
    </citation>
    <scope>NUCLEOTIDE SEQUENCE</scope>
    <source>
        <strain evidence="11">AVDCRST_MAG96</strain>
    </source>
</reference>
<keyword evidence="3" id="KW-0328">Glycosyltransferase</keyword>
<dbReference type="EMBL" id="CADCVN010000992">
    <property type="protein sequence ID" value="CAA9512757.1"/>
    <property type="molecule type" value="Genomic_DNA"/>
</dbReference>
<dbReference type="GO" id="GO:0005576">
    <property type="term" value="C:extracellular region"/>
    <property type="evidence" value="ECO:0007669"/>
    <property type="project" value="TreeGrafter"/>
</dbReference>
<sequence length="84" mass="9234">MRQNPKWINPLTDEAIPGGHPENPLGNYCIGFWTNGKNWIGFHGTPNPSSVGQAVSHGCVRMHNKDVEELFRQVSLGTPVTVVP</sequence>
<feature type="active site" description="Proton donor/acceptor" evidence="9">
    <location>
        <position position="43"/>
    </location>
</feature>
<evidence type="ECO:0000256" key="3">
    <source>
        <dbReference type="ARBA" id="ARBA00022676"/>
    </source>
</evidence>
<keyword evidence="8 9" id="KW-0961">Cell wall biogenesis/degradation</keyword>
<dbReference type="InterPro" id="IPR050979">
    <property type="entry name" value="LD-transpeptidase"/>
</dbReference>
<dbReference type="GO" id="GO:0018104">
    <property type="term" value="P:peptidoglycan-protein cross-linking"/>
    <property type="evidence" value="ECO:0007669"/>
    <property type="project" value="TreeGrafter"/>
</dbReference>
<feature type="active site" description="Nucleophile" evidence="9">
    <location>
        <position position="59"/>
    </location>
</feature>
<dbReference type="PROSITE" id="PS52029">
    <property type="entry name" value="LD_TPASE"/>
    <property type="match status" value="1"/>
</dbReference>
<dbReference type="PANTHER" id="PTHR30582:SF24">
    <property type="entry name" value="L,D-TRANSPEPTIDASE ERFK_SRFK-RELATED"/>
    <property type="match status" value="1"/>
</dbReference>
<dbReference type="CDD" id="cd16913">
    <property type="entry name" value="YkuD_like"/>
    <property type="match status" value="1"/>
</dbReference>
<evidence type="ECO:0000256" key="6">
    <source>
        <dbReference type="ARBA" id="ARBA00022960"/>
    </source>
</evidence>
<evidence type="ECO:0000256" key="5">
    <source>
        <dbReference type="ARBA" id="ARBA00022801"/>
    </source>
</evidence>
<dbReference type="Gene3D" id="2.40.440.10">
    <property type="entry name" value="L,D-transpeptidase catalytic domain-like"/>
    <property type="match status" value="1"/>
</dbReference>
<dbReference type="GO" id="GO:0071972">
    <property type="term" value="F:peptidoglycan L,D-transpeptidase activity"/>
    <property type="evidence" value="ECO:0007669"/>
    <property type="project" value="TreeGrafter"/>
</dbReference>
<evidence type="ECO:0000256" key="9">
    <source>
        <dbReference type="PROSITE-ProRule" id="PRU01373"/>
    </source>
</evidence>
<proteinExistence type="inferred from homology"/>
<dbReference type="SUPFAM" id="SSF141523">
    <property type="entry name" value="L,D-transpeptidase catalytic domain-like"/>
    <property type="match status" value="1"/>
</dbReference>
<dbReference type="InterPro" id="IPR038063">
    <property type="entry name" value="Transpep_catalytic_dom"/>
</dbReference>
<dbReference type="PANTHER" id="PTHR30582">
    <property type="entry name" value="L,D-TRANSPEPTIDASE"/>
    <property type="match status" value="1"/>
</dbReference>
<keyword evidence="6 9" id="KW-0133">Cell shape</keyword>
<comment type="similarity">
    <text evidence="2">Belongs to the YkuD family.</text>
</comment>
<evidence type="ECO:0000256" key="1">
    <source>
        <dbReference type="ARBA" id="ARBA00004752"/>
    </source>
</evidence>
<evidence type="ECO:0000256" key="7">
    <source>
        <dbReference type="ARBA" id="ARBA00022984"/>
    </source>
</evidence>
<comment type="pathway">
    <text evidence="1 9">Cell wall biogenesis; peptidoglycan biosynthesis.</text>
</comment>
<evidence type="ECO:0000256" key="2">
    <source>
        <dbReference type="ARBA" id="ARBA00005992"/>
    </source>
</evidence>
<dbReference type="Pfam" id="PF03734">
    <property type="entry name" value="YkuD"/>
    <property type="match status" value="1"/>
</dbReference>
<evidence type="ECO:0000313" key="11">
    <source>
        <dbReference type="EMBL" id="CAA9512757.1"/>
    </source>
</evidence>
<evidence type="ECO:0000256" key="8">
    <source>
        <dbReference type="ARBA" id="ARBA00023316"/>
    </source>
</evidence>
<feature type="domain" description="L,D-TPase catalytic" evidence="10">
    <location>
        <begin position="1"/>
        <end position="83"/>
    </location>
</feature>
<dbReference type="GO" id="GO:0016757">
    <property type="term" value="F:glycosyltransferase activity"/>
    <property type="evidence" value="ECO:0007669"/>
    <property type="project" value="UniProtKB-KW"/>
</dbReference>
<name>A0A6J4T2Z2_9BACT</name>
<protein>
    <recommendedName>
        <fullName evidence="10">L,D-TPase catalytic domain-containing protein</fullName>
    </recommendedName>
</protein>
<keyword evidence="4" id="KW-0808">Transferase</keyword>